<comment type="similarity">
    <text evidence="1">Belongs to the universal stress protein A family.</text>
</comment>
<dbReference type="EMBL" id="PXYX01000080">
    <property type="protein sequence ID" value="PSR22741.1"/>
    <property type="molecule type" value="Genomic_DNA"/>
</dbReference>
<evidence type="ECO:0000259" key="2">
    <source>
        <dbReference type="Pfam" id="PF00582"/>
    </source>
</evidence>
<dbReference type="SUPFAM" id="SSF52402">
    <property type="entry name" value="Adenine nucleotide alpha hydrolases-like"/>
    <property type="match status" value="1"/>
</dbReference>
<gene>
    <name evidence="3" type="ORF">C7B47_16410</name>
</gene>
<dbReference type="PRINTS" id="PR01438">
    <property type="entry name" value="UNVRSLSTRESS"/>
</dbReference>
<evidence type="ECO:0000256" key="1">
    <source>
        <dbReference type="ARBA" id="ARBA00008791"/>
    </source>
</evidence>
<dbReference type="InterPro" id="IPR014729">
    <property type="entry name" value="Rossmann-like_a/b/a_fold"/>
</dbReference>
<evidence type="ECO:0000313" key="3">
    <source>
        <dbReference type="EMBL" id="PSR22741.1"/>
    </source>
</evidence>
<dbReference type="CDD" id="cd00293">
    <property type="entry name" value="USP-like"/>
    <property type="match status" value="1"/>
</dbReference>
<protein>
    <recommendedName>
        <fullName evidence="2">UspA domain-containing protein</fullName>
    </recommendedName>
</protein>
<sequence>MERLVVAVNGSNASIQAVETACQIVEREGDVICVDVEDIAEFYRDYALNAYGGALVLEPDNYHREWEQEAEQIHERIQKIAQKHHRTLRWIVVPLEPGEGSVAEAINELALKEKADGIVVGRHRGTAFMEGLLGSVPRWLVTHSVLPVIVVPPPSNSSR</sequence>
<name>A0A2T2WKH3_SULTH</name>
<dbReference type="PANTHER" id="PTHR31964:SF113">
    <property type="entry name" value="USPA DOMAIN-CONTAINING PROTEIN"/>
    <property type="match status" value="1"/>
</dbReference>
<dbReference type="PANTHER" id="PTHR31964">
    <property type="entry name" value="ADENINE NUCLEOTIDE ALPHA HYDROLASES-LIKE SUPERFAMILY PROTEIN"/>
    <property type="match status" value="1"/>
</dbReference>
<feature type="domain" description="UspA" evidence="2">
    <location>
        <begin position="2"/>
        <end position="152"/>
    </location>
</feature>
<comment type="caution">
    <text evidence="3">The sequence shown here is derived from an EMBL/GenBank/DDBJ whole genome shotgun (WGS) entry which is preliminary data.</text>
</comment>
<dbReference type="Proteomes" id="UP000242705">
    <property type="component" value="Unassembled WGS sequence"/>
</dbReference>
<evidence type="ECO:0000313" key="4">
    <source>
        <dbReference type="Proteomes" id="UP000242705"/>
    </source>
</evidence>
<proteinExistence type="inferred from homology"/>
<dbReference type="InterPro" id="IPR006015">
    <property type="entry name" value="Universal_stress_UspA"/>
</dbReference>
<dbReference type="Gene3D" id="3.40.50.620">
    <property type="entry name" value="HUPs"/>
    <property type="match status" value="1"/>
</dbReference>
<reference evidence="3 4" key="1">
    <citation type="journal article" date="2014" name="BMC Genomics">
        <title>Comparison of environmental and isolate Sulfobacillus genomes reveals diverse carbon, sulfur, nitrogen, and hydrogen metabolisms.</title>
        <authorList>
            <person name="Justice N.B."/>
            <person name="Norman A."/>
            <person name="Brown C.T."/>
            <person name="Singh A."/>
            <person name="Thomas B.C."/>
            <person name="Banfield J.F."/>
        </authorList>
    </citation>
    <scope>NUCLEOTIDE SEQUENCE [LARGE SCALE GENOMIC DNA]</scope>
    <source>
        <strain evidence="3">AMDSBA5</strain>
    </source>
</reference>
<accession>A0A2T2WKH3</accession>
<dbReference type="InterPro" id="IPR006016">
    <property type="entry name" value="UspA"/>
</dbReference>
<dbReference type="AlphaFoldDB" id="A0A2T2WKH3"/>
<dbReference type="Pfam" id="PF00582">
    <property type="entry name" value="Usp"/>
    <property type="match status" value="1"/>
</dbReference>
<organism evidence="3 4">
    <name type="scientific">Sulfobacillus thermosulfidooxidans</name>
    <dbReference type="NCBI Taxonomy" id="28034"/>
    <lineage>
        <taxon>Bacteria</taxon>
        <taxon>Bacillati</taxon>
        <taxon>Bacillota</taxon>
        <taxon>Clostridia</taxon>
        <taxon>Eubacteriales</taxon>
        <taxon>Clostridiales Family XVII. Incertae Sedis</taxon>
        <taxon>Sulfobacillus</taxon>
    </lineage>
</organism>